<evidence type="ECO:0000313" key="3">
    <source>
        <dbReference type="EMBL" id="XDP92488.1"/>
    </source>
</evidence>
<dbReference type="InterPro" id="IPR010852">
    <property type="entry name" value="ABATE"/>
</dbReference>
<dbReference type="InterPro" id="IPR021005">
    <property type="entry name" value="Znf_CGNR"/>
</dbReference>
<dbReference type="Gene3D" id="1.10.3300.10">
    <property type="entry name" value="Jann2411-like domain"/>
    <property type="match status" value="1"/>
</dbReference>
<feature type="region of interest" description="Disordered" evidence="1">
    <location>
        <begin position="179"/>
        <end position="202"/>
    </location>
</feature>
<gene>
    <name evidence="3" type="ORF">AB5J57_02730</name>
</gene>
<evidence type="ECO:0000256" key="1">
    <source>
        <dbReference type="SAM" id="MobiDB-lite"/>
    </source>
</evidence>
<dbReference type="Pfam" id="PF07336">
    <property type="entry name" value="ABATE"/>
    <property type="match status" value="1"/>
</dbReference>
<proteinExistence type="predicted"/>
<dbReference type="Pfam" id="PF11706">
    <property type="entry name" value="zf-CGNR"/>
    <property type="match status" value="1"/>
</dbReference>
<name>A0AB39LHT1_9ACTN</name>
<dbReference type="SUPFAM" id="SSF160904">
    <property type="entry name" value="Jann2411-like"/>
    <property type="match status" value="1"/>
</dbReference>
<reference evidence="3" key="1">
    <citation type="submission" date="2024-07" db="EMBL/GenBank/DDBJ databases">
        <authorList>
            <person name="Yu S.T."/>
        </authorList>
    </citation>
    <scope>NUCLEOTIDE SEQUENCE</scope>
    <source>
        <strain evidence="3">R02</strain>
    </source>
</reference>
<accession>A0AB39LHT1</accession>
<sequence length="202" mass="21961">MSWTSTERYFIRPAPGGLALVQELLNTRAIPPYGEDVLADEEGGGRWLRDVTAAWAEAQGWPGPSEEPRPGDLERVRALRERLAALVTGEAVPVRAPTDVSLRPGLDEAGRVALVPVGSPGEWLEASVWAQVLLAQTDGTWQRLKLCREPGCRSAFYDRSRNNSGVWHDVRRCGNAANLRASRARRKQRTAGAAAGEAPAGE</sequence>
<feature type="compositionally biased region" description="Low complexity" evidence="1">
    <location>
        <begin position="191"/>
        <end position="202"/>
    </location>
</feature>
<dbReference type="PANTHER" id="PTHR35525">
    <property type="entry name" value="BLL6575 PROTEIN"/>
    <property type="match status" value="1"/>
</dbReference>
<evidence type="ECO:0000259" key="2">
    <source>
        <dbReference type="Pfam" id="PF11706"/>
    </source>
</evidence>
<dbReference type="EMBL" id="CP163429">
    <property type="protein sequence ID" value="XDP92488.1"/>
    <property type="molecule type" value="Genomic_DNA"/>
</dbReference>
<organism evidence="3">
    <name type="scientific">Streptomyces sp. R02</name>
    <dbReference type="NCBI Taxonomy" id="3238623"/>
    <lineage>
        <taxon>Bacteria</taxon>
        <taxon>Bacillati</taxon>
        <taxon>Actinomycetota</taxon>
        <taxon>Actinomycetes</taxon>
        <taxon>Kitasatosporales</taxon>
        <taxon>Streptomycetaceae</taxon>
        <taxon>Streptomyces</taxon>
    </lineage>
</organism>
<dbReference type="InterPro" id="IPR023286">
    <property type="entry name" value="ABATE_dom_sf"/>
</dbReference>
<dbReference type="RefSeq" id="WP_369154434.1">
    <property type="nucleotide sequence ID" value="NZ_CP163429.1"/>
</dbReference>
<dbReference type="AlphaFoldDB" id="A0AB39LHT1"/>
<dbReference type="PANTHER" id="PTHR35525:SF3">
    <property type="entry name" value="BLL6575 PROTEIN"/>
    <property type="match status" value="1"/>
</dbReference>
<feature type="domain" description="Zinc finger CGNR" evidence="2">
    <location>
        <begin position="143"/>
        <end position="186"/>
    </location>
</feature>
<protein>
    <submittedName>
        <fullName evidence="3">CGNR zinc finger domain-containing protein</fullName>
    </submittedName>
</protein>